<dbReference type="Gramene" id="HORVU.MOREX.r2.3HG0243190.1">
    <property type="protein sequence ID" value="HORVU.MOREX.r2.3HG0243190.1.CDS.1"/>
    <property type="gene ID" value="HORVU.MOREX.r2.3HG0243190"/>
</dbReference>
<dbReference type="EnsemblPlants" id="HORVU.MOREX.r3.3HG0292450.1">
    <property type="protein sequence ID" value="HORVU.MOREX.r3.3HG0292450.1.CDS1"/>
    <property type="gene ID" value="HORVU.MOREX.r3.3HG0292450"/>
</dbReference>
<sequence>MYDMERPEYLPEFWVKLPAVEGLEQGTGASRAPAFNITLRVNNRASEPWHFKGPGRVVVAYAGVPLAHAGLPEFTVPGEVITSVPIVATSDGLGLPDELYDRMQSQRRRRERVKLAVHVTLDDVLLWCTAILHGQPRGPFVCPILYGPTFLTAWIPHR</sequence>
<dbReference type="Gramene" id="HORVU.MOREX.r3.3HG0292450.1">
    <property type="protein sequence ID" value="HORVU.MOREX.r3.3HG0292450.1.CDS1"/>
    <property type="gene ID" value="HORVU.MOREX.r3.3HG0292450"/>
</dbReference>
<evidence type="ECO:0000313" key="2">
    <source>
        <dbReference type="Proteomes" id="UP000011116"/>
    </source>
</evidence>
<reference evidence="1" key="2">
    <citation type="submission" date="2020-10" db="EMBL/GenBank/DDBJ databases">
        <authorList>
            <person name="Scholz U."/>
            <person name="Mascher M."/>
            <person name="Fiebig A."/>
        </authorList>
    </citation>
    <scope>NUCLEOTIDE SEQUENCE [LARGE SCALE GENOMIC DNA]</scope>
    <source>
        <strain evidence="1">cv. Morex</strain>
    </source>
</reference>
<dbReference type="Proteomes" id="UP000011116">
    <property type="component" value="Chromosome 3H"/>
</dbReference>
<dbReference type="PANTHER" id="PTHR33994">
    <property type="entry name" value="OS04G0515000 PROTEIN"/>
    <property type="match status" value="1"/>
</dbReference>
<reference evidence="2" key="1">
    <citation type="journal article" date="2012" name="Nature">
        <title>A physical, genetic and functional sequence assembly of the barley genome.</title>
        <authorList>
            <consortium name="The International Barley Genome Sequencing Consortium"/>
            <person name="Mayer K.F."/>
            <person name="Waugh R."/>
            <person name="Brown J.W."/>
            <person name="Schulman A."/>
            <person name="Langridge P."/>
            <person name="Platzer M."/>
            <person name="Fincher G.B."/>
            <person name="Muehlbauer G.J."/>
            <person name="Sato K."/>
            <person name="Close T.J."/>
            <person name="Wise R.P."/>
            <person name="Stein N."/>
        </authorList>
    </citation>
    <scope>NUCLEOTIDE SEQUENCE [LARGE SCALE GENOMIC DNA]</scope>
    <source>
        <strain evidence="2">cv. Morex</strain>
    </source>
</reference>
<dbReference type="AlphaFoldDB" id="A0A8I6X126"/>
<reference evidence="1" key="3">
    <citation type="submission" date="2022-01" db="UniProtKB">
        <authorList>
            <consortium name="EnsemblPlants"/>
        </authorList>
    </citation>
    <scope>IDENTIFICATION</scope>
    <source>
        <strain evidence="1">subsp. vulgare</strain>
    </source>
</reference>
<accession>A0A8I6X126</accession>
<dbReference type="PANTHER" id="PTHR33994:SF11">
    <property type="entry name" value="OS01G0771600 PROTEIN"/>
    <property type="match status" value="1"/>
</dbReference>
<proteinExistence type="predicted"/>
<keyword evidence="2" id="KW-1185">Reference proteome</keyword>
<protein>
    <submittedName>
        <fullName evidence="1">Uncharacterized protein</fullName>
    </submittedName>
</protein>
<name>A0A8I6X126_HORVV</name>
<evidence type="ECO:0000313" key="1">
    <source>
        <dbReference type="EnsemblPlants" id="HORVU.MOREX.r3.3HG0292450.1.CDS1"/>
    </source>
</evidence>
<organism evidence="1 2">
    <name type="scientific">Hordeum vulgare subsp. vulgare</name>
    <name type="common">Domesticated barley</name>
    <dbReference type="NCBI Taxonomy" id="112509"/>
    <lineage>
        <taxon>Eukaryota</taxon>
        <taxon>Viridiplantae</taxon>
        <taxon>Streptophyta</taxon>
        <taxon>Embryophyta</taxon>
        <taxon>Tracheophyta</taxon>
        <taxon>Spermatophyta</taxon>
        <taxon>Magnoliopsida</taxon>
        <taxon>Liliopsida</taxon>
        <taxon>Poales</taxon>
        <taxon>Poaceae</taxon>
        <taxon>BOP clade</taxon>
        <taxon>Pooideae</taxon>
        <taxon>Triticodae</taxon>
        <taxon>Triticeae</taxon>
        <taxon>Hordeinae</taxon>
        <taxon>Hordeum</taxon>
    </lineage>
</organism>